<name>A0AAV0XWL7_9HEMI</name>
<organism evidence="1 2">
    <name type="scientific">Macrosiphum euphorbiae</name>
    <name type="common">potato aphid</name>
    <dbReference type="NCBI Taxonomy" id="13131"/>
    <lineage>
        <taxon>Eukaryota</taxon>
        <taxon>Metazoa</taxon>
        <taxon>Ecdysozoa</taxon>
        <taxon>Arthropoda</taxon>
        <taxon>Hexapoda</taxon>
        <taxon>Insecta</taxon>
        <taxon>Pterygota</taxon>
        <taxon>Neoptera</taxon>
        <taxon>Paraneoptera</taxon>
        <taxon>Hemiptera</taxon>
        <taxon>Sternorrhyncha</taxon>
        <taxon>Aphidomorpha</taxon>
        <taxon>Aphidoidea</taxon>
        <taxon>Aphididae</taxon>
        <taxon>Macrosiphini</taxon>
        <taxon>Macrosiphum</taxon>
    </lineage>
</organism>
<proteinExistence type="predicted"/>
<keyword evidence="2" id="KW-1185">Reference proteome</keyword>
<gene>
    <name evidence="1" type="ORF">MEUPH1_LOCUS25604</name>
</gene>
<sequence length="171" mass="20083">MDQEKCQQKIQITKHMKKCKKFVKSKEKCFGKCPLCTEHHKLYACSKFNNMSTNFRRNFVMKSRLCFNCLNFGHQVSSCYFPPCPRCGEKHNSKLHEEQANTSNEDASIANDDNRSEPHVTAMYTEMSAPEAENRNVLCHCQCMRHFWVHAFMPSCPGLWFSIKLYYKFLC</sequence>
<dbReference type="PANTHER" id="PTHR47331">
    <property type="entry name" value="PHD-TYPE DOMAIN-CONTAINING PROTEIN"/>
    <property type="match status" value="1"/>
</dbReference>
<protein>
    <submittedName>
        <fullName evidence="1">Uncharacterized protein</fullName>
    </submittedName>
</protein>
<accession>A0AAV0XWL7</accession>
<evidence type="ECO:0000313" key="2">
    <source>
        <dbReference type="Proteomes" id="UP001160148"/>
    </source>
</evidence>
<evidence type="ECO:0000313" key="1">
    <source>
        <dbReference type="EMBL" id="CAI6371616.1"/>
    </source>
</evidence>
<comment type="caution">
    <text evidence="1">The sequence shown here is derived from an EMBL/GenBank/DDBJ whole genome shotgun (WGS) entry which is preliminary data.</text>
</comment>
<dbReference type="Proteomes" id="UP001160148">
    <property type="component" value="Unassembled WGS sequence"/>
</dbReference>
<dbReference type="EMBL" id="CARXXK010001014">
    <property type="protein sequence ID" value="CAI6371616.1"/>
    <property type="molecule type" value="Genomic_DNA"/>
</dbReference>
<reference evidence="1 2" key="1">
    <citation type="submission" date="2023-01" db="EMBL/GenBank/DDBJ databases">
        <authorList>
            <person name="Whitehead M."/>
        </authorList>
    </citation>
    <scope>NUCLEOTIDE SEQUENCE [LARGE SCALE GENOMIC DNA]</scope>
</reference>
<dbReference type="AlphaFoldDB" id="A0AAV0XWL7"/>
<dbReference type="PANTHER" id="PTHR47331:SF5">
    <property type="entry name" value="RIBONUCLEASE H"/>
    <property type="match status" value="1"/>
</dbReference>